<evidence type="ECO:0000259" key="6">
    <source>
        <dbReference type="Pfam" id="PF13515"/>
    </source>
</evidence>
<keyword evidence="4 5" id="KW-0472">Membrane</keyword>
<evidence type="ECO:0000256" key="2">
    <source>
        <dbReference type="ARBA" id="ARBA00022692"/>
    </source>
</evidence>
<evidence type="ECO:0000313" key="8">
    <source>
        <dbReference type="Proteomes" id="UP001368654"/>
    </source>
</evidence>
<evidence type="ECO:0000256" key="4">
    <source>
        <dbReference type="ARBA" id="ARBA00023136"/>
    </source>
</evidence>
<dbReference type="InterPro" id="IPR049453">
    <property type="entry name" value="Memb_transporter_dom"/>
</dbReference>
<dbReference type="EMBL" id="JBBDGL010000001">
    <property type="protein sequence ID" value="MEJ1154708.1"/>
    <property type="molecule type" value="Genomic_DNA"/>
</dbReference>
<dbReference type="RefSeq" id="WP_337337139.1">
    <property type="nucleotide sequence ID" value="NZ_JBBDGL010000001.1"/>
</dbReference>
<dbReference type="Proteomes" id="UP001368654">
    <property type="component" value="Unassembled WGS sequence"/>
</dbReference>
<accession>A0ABU8LR13</accession>
<proteinExistence type="predicted"/>
<reference evidence="7 8" key="1">
    <citation type="submission" date="2024-02" db="EMBL/GenBank/DDBJ databases">
        <authorList>
            <person name="Saticioglu I.B."/>
        </authorList>
    </citation>
    <scope>NUCLEOTIDE SEQUENCE [LARGE SCALE GENOMIC DNA]</scope>
    <source>
        <strain evidence="7 8">Mu-86</strain>
    </source>
</reference>
<feature type="transmembrane region" description="Helical" evidence="5">
    <location>
        <begin position="29"/>
        <end position="62"/>
    </location>
</feature>
<feature type="domain" description="Integral membrane bound transporter" evidence="6">
    <location>
        <begin position="191"/>
        <end position="308"/>
    </location>
</feature>
<comment type="caution">
    <text evidence="7">The sequence shown here is derived from an EMBL/GenBank/DDBJ whole genome shotgun (WGS) entry which is preliminary data.</text>
</comment>
<feature type="transmembrane region" description="Helical" evidence="5">
    <location>
        <begin position="140"/>
        <end position="162"/>
    </location>
</feature>
<comment type="subcellular location">
    <subcellularLocation>
        <location evidence="1">Membrane</location>
        <topology evidence="1">Multi-pass membrane protein</topology>
    </subcellularLocation>
</comment>
<feature type="transmembrane region" description="Helical" evidence="5">
    <location>
        <begin position="98"/>
        <end position="120"/>
    </location>
</feature>
<keyword evidence="2 5" id="KW-0812">Transmembrane</keyword>
<gene>
    <name evidence="7" type="ORF">WDU96_03725</name>
</gene>
<organism evidence="7 8">
    <name type="scientific">Microbacterium marmarense</name>
    <dbReference type="NCBI Taxonomy" id="3122051"/>
    <lineage>
        <taxon>Bacteria</taxon>
        <taxon>Bacillati</taxon>
        <taxon>Actinomycetota</taxon>
        <taxon>Actinomycetes</taxon>
        <taxon>Micrococcales</taxon>
        <taxon>Microbacteriaceae</taxon>
        <taxon>Microbacterium</taxon>
    </lineage>
</organism>
<feature type="transmembrane region" description="Helical" evidence="5">
    <location>
        <begin position="232"/>
        <end position="264"/>
    </location>
</feature>
<feature type="transmembrane region" description="Helical" evidence="5">
    <location>
        <begin position="270"/>
        <end position="287"/>
    </location>
</feature>
<sequence>MAEPQESSNAGASDARSEAMPAVRRVAHFLGMIVVGAVIPAAVAAALVGALGVSALFTGVLWGALGAKLGGTRRMAYVAPVVGIVAGLGAYTAYGWWWAVLLAAVGLLSGVGFRFGWFPVMLMAPFAATLVTPTSSASDAVIFGTVVAVGAGYGIIIVRRFGAPPVVDGDHYSWPVTAVIALMFGGVMGAAAILGVALGWSEPYWVPEPVLILVMYLLLGRRERIREKAVGTACGAAAAALVASVALPAWALTALALLAFLGALMQRKTYWRMYGLYTFALVLYSAAPDDVAFVAEQRGFQFLAGIGLLALGLLAVHAIADQLARRYPQPELAPVAAT</sequence>
<evidence type="ECO:0000256" key="1">
    <source>
        <dbReference type="ARBA" id="ARBA00004141"/>
    </source>
</evidence>
<protein>
    <submittedName>
        <fullName evidence="7">FUSC family protein</fullName>
    </submittedName>
</protein>
<dbReference type="Pfam" id="PF13515">
    <property type="entry name" value="FUSC_2"/>
    <property type="match status" value="1"/>
</dbReference>
<evidence type="ECO:0000256" key="3">
    <source>
        <dbReference type="ARBA" id="ARBA00022989"/>
    </source>
</evidence>
<feature type="transmembrane region" description="Helical" evidence="5">
    <location>
        <begin position="74"/>
        <end position="91"/>
    </location>
</feature>
<feature type="transmembrane region" description="Helical" evidence="5">
    <location>
        <begin position="204"/>
        <end position="220"/>
    </location>
</feature>
<evidence type="ECO:0000256" key="5">
    <source>
        <dbReference type="SAM" id="Phobius"/>
    </source>
</evidence>
<feature type="transmembrane region" description="Helical" evidence="5">
    <location>
        <begin position="299"/>
        <end position="320"/>
    </location>
</feature>
<feature type="transmembrane region" description="Helical" evidence="5">
    <location>
        <begin position="174"/>
        <end position="198"/>
    </location>
</feature>
<name>A0ABU8LR13_9MICO</name>
<keyword evidence="8" id="KW-1185">Reference proteome</keyword>
<evidence type="ECO:0000313" key="7">
    <source>
        <dbReference type="EMBL" id="MEJ1154708.1"/>
    </source>
</evidence>
<keyword evidence="3 5" id="KW-1133">Transmembrane helix</keyword>